<dbReference type="EMBL" id="ML996221">
    <property type="protein sequence ID" value="KAF2730277.1"/>
    <property type="molecule type" value="Genomic_DNA"/>
</dbReference>
<dbReference type="GO" id="GO:0043386">
    <property type="term" value="P:mycotoxin biosynthetic process"/>
    <property type="evidence" value="ECO:0007669"/>
    <property type="project" value="InterPro"/>
</dbReference>
<protein>
    <submittedName>
        <fullName evidence="2">Uncharacterized protein</fullName>
    </submittedName>
</protein>
<dbReference type="Proteomes" id="UP000799444">
    <property type="component" value="Unassembled WGS sequence"/>
</dbReference>
<evidence type="ECO:0000256" key="1">
    <source>
        <dbReference type="ARBA" id="ARBA00035112"/>
    </source>
</evidence>
<dbReference type="PANTHER" id="PTHR33365:SF7">
    <property type="entry name" value="TAT PATHWAY SIGNAL SEQUENCE"/>
    <property type="match status" value="1"/>
</dbReference>
<dbReference type="PANTHER" id="PTHR33365">
    <property type="entry name" value="YALI0B05434P"/>
    <property type="match status" value="1"/>
</dbReference>
<keyword evidence="3" id="KW-1185">Reference proteome</keyword>
<dbReference type="OrthoDB" id="3687641at2759"/>
<dbReference type="Pfam" id="PF11807">
    <property type="entry name" value="UstYa"/>
    <property type="match status" value="1"/>
</dbReference>
<feature type="non-terminal residue" evidence="2">
    <location>
        <position position="1"/>
    </location>
</feature>
<dbReference type="AlphaFoldDB" id="A0A9P4QMT9"/>
<proteinExistence type="inferred from homology"/>
<dbReference type="InterPro" id="IPR021765">
    <property type="entry name" value="UstYa-like"/>
</dbReference>
<comment type="similarity">
    <text evidence="1">Belongs to the ustYa family.</text>
</comment>
<accession>A0A9P4QMT9</accession>
<reference evidence="2" key="1">
    <citation type="journal article" date="2020" name="Stud. Mycol.">
        <title>101 Dothideomycetes genomes: a test case for predicting lifestyles and emergence of pathogens.</title>
        <authorList>
            <person name="Haridas S."/>
            <person name="Albert R."/>
            <person name="Binder M."/>
            <person name="Bloem J."/>
            <person name="Labutti K."/>
            <person name="Salamov A."/>
            <person name="Andreopoulos B."/>
            <person name="Baker S."/>
            <person name="Barry K."/>
            <person name="Bills G."/>
            <person name="Bluhm B."/>
            <person name="Cannon C."/>
            <person name="Castanera R."/>
            <person name="Culley D."/>
            <person name="Daum C."/>
            <person name="Ezra D."/>
            <person name="Gonzalez J."/>
            <person name="Henrissat B."/>
            <person name="Kuo A."/>
            <person name="Liang C."/>
            <person name="Lipzen A."/>
            <person name="Lutzoni F."/>
            <person name="Magnuson J."/>
            <person name="Mondo S."/>
            <person name="Nolan M."/>
            <person name="Ohm R."/>
            <person name="Pangilinan J."/>
            <person name="Park H.-J."/>
            <person name="Ramirez L."/>
            <person name="Alfaro M."/>
            <person name="Sun H."/>
            <person name="Tritt A."/>
            <person name="Yoshinaga Y."/>
            <person name="Zwiers L.-H."/>
            <person name="Turgeon B."/>
            <person name="Goodwin S."/>
            <person name="Spatafora J."/>
            <person name="Crous P."/>
            <person name="Grigoriev I."/>
        </authorList>
    </citation>
    <scope>NUCLEOTIDE SEQUENCE</scope>
    <source>
        <strain evidence="2">CBS 125425</strain>
    </source>
</reference>
<comment type="caution">
    <text evidence="2">The sequence shown here is derived from an EMBL/GenBank/DDBJ whole genome shotgun (WGS) entry which is preliminary data.</text>
</comment>
<name>A0A9P4QMT9_9PLEO</name>
<evidence type="ECO:0000313" key="3">
    <source>
        <dbReference type="Proteomes" id="UP000799444"/>
    </source>
</evidence>
<evidence type="ECO:0000313" key="2">
    <source>
        <dbReference type="EMBL" id="KAF2730277.1"/>
    </source>
</evidence>
<gene>
    <name evidence="2" type="ORF">EJ04DRAFT_445409</name>
</gene>
<sequence length="127" mass="14088">SSRFAGSSHHLVDEAWQQLLASIDIRVTQQELQRNNRTSVSLPGGGYLAWLGIDHCLDRMRAMFMCHPDISSLVTFLWEEGSKPTVDGTKTLHECVDWDALMASIKGRGVSPDEMSALENPSSKEVT</sequence>
<organism evidence="2 3">
    <name type="scientific">Polyplosphaeria fusca</name>
    <dbReference type="NCBI Taxonomy" id="682080"/>
    <lineage>
        <taxon>Eukaryota</taxon>
        <taxon>Fungi</taxon>
        <taxon>Dikarya</taxon>
        <taxon>Ascomycota</taxon>
        <taxon>Pezizomycotina</taxon>
        <taxon>Dothideomycetes</taxon>
        <taxon>Pleosporomycetidae</taxon>
        <taxon>Pleosporales</taxon>
        <taxon>Tetraplosphaeriaceae</taxon>
        <taxon>Polyplosphaeria</taxon>
    </lineage>
</organism>